<name>A0A225VUI0_9STRA</name>
<protein>
    <submittedName>
        <fullName evidence="2">Uncharacterized protein</fullName>
    </submittedName>
</protein>
<dbReference type="AlphaFoldDB" id="A0A225VUI0"/>
<keyword evidence="1" id="KW-0175">Coiled coil</keyword>
<accession>A0A225VUI0</accession>
<evidence type="ECO:0000313" key="2">
    <source>
        <dbReference type="EMBL" id="OWZ09191.1"/>
    </source>
</evidence>
<feature type="coiled-coil region" evidence="1">
    <location>
        <begin position="76"/>
        <end position="103"/>
    </location>
</feature>
<dbReference type="EMBL" id="NBNE01002880">
    <property type="protein sequence ID" value="OWZ09191.1"/>
    <property type="molecule type" value="Genomic_DNA"/>
</dbReference>
<reference evidence="3" key="1">
    <citation type="submission" date="2017-03" db="EMBL/GenBank/DDBJ databases">
        <title>Phytopthora megakarya and P. palmivora, two closely related causual agents of cacao black pod achieved similar genome size and gene model numbers by different mechanisms.</title>
        <authorList>
            <person name="Ali S."/>
            <person name="Shao J."/>
            <person name="Larry D.J."/>
            <person name="Kronmiller B."/>
            <person name="Shen D."/>
            <person name="Strem M.D."/>
            <person name="Melnick R.L."/>
            <person name="Guiltinan M.J."/>
            <person name="Tyler B.M."/>
            <person name="Meinhardt L.W."/>
            <person name="Bailey B.A."/>
        </authorList>
    </citation>
    <scope>NUCLEOTIDE SEQUENCE [LARGE SCALE GENOMIC DNA]</scope>
    <source>
        <strain evidence="3">zdho120</strain>
    </source>
</reference>
<keyword evidence="3" id="KW-1185">Reference proteome</keyword>
<organism evidence="2 3">
    <name type="scientific">Phytophthora megakarya</name>
    <dbReference type="NCBI Taxonomy" id="4795"/>
    <lineage>
        <taxon>Eukaryota</taxon>
        <taxon>Sar</taxon>
        <taxon>Stramenopiles</taxon>
        <taxon>Oomycota</taxon>
        <taxon>Peronosporomycetes</taxon>
        <taxon>Peronosporales</taxon>
        <taxon>Peronosporaceae</taxon>
        <taxon>Phytophthora</taxon>
    </lineage>
</organism>
<gene>
    <name evidence="2" type="ORF">PHMEG_00018149</name>
</gene>
<evidence type="ECO:0000256" key="1">
    <source>
        <dbReference type="SAM" id="Coils"/>
    </source>
</evidence>
<dbReference type="OrthoDB" id="128881at2759"/>
<evidence type="ECO:0000313" key="3">
    <source>
        <dbReference type="Proteomes" id="UP000198211"/>
    </source>
</evidence>
<sequence length="236" mass="26102">MTKRIPLPKDAILSFFGHIFSAADTCDKSNVDSKEAASIPLAESSIGGYSSTLVDAYRSHLLELDPQIDTELRRILEGYENIINSLKRGLMKINEDKRQLKSNGFDLLALKMMTLEPNPYQPHQCAILVLSVHLFSCPEHSLGGKQQLFVGSGSKDRFGRILRRVTKSLSEEEMCELNCTPEDIGSHCLRKGSSSDALGQVKGPTPVSVYLRMGPSLGKLKDRYIHFGYGADQLSV</sequence>
<dbReference type="Proteomes" id="UP000198211">
    <property type="component" value="Unassembled WGS sequence"/>
</dbReference>
<proteinExistence type="predicted"/>
<comment type="caution">
    <text evidence="2">The sequence shown here is derived from an EMBL/GenBank/DDBJ whole genome shotgun (WGS) entry which is preliminary data.</text>
</comment>